<keyword evidence="2" id="KW-0479">Metal-binding</keyword>
<feature type="domain" description="C2H2-type" evidence="10">
    <location>
        <begin position="929"/>
        <end position="956"/>
    </location>
</feature>
<dbReference type="FunFam" id="3.30.160.60:FF:000670">
    <property type="entry name" value="zinc finger protein 22"/>
    <property type="match status" value="1"/>
</dbReference>
<dbReference type="SUPFAM" id="SSF57667">
    <property type="entry name" value="beta-beta-alpha zinc fingers"/>
    <property type="match status" value="6"/>
</dbReference>
<dbReference type="GO" id="GO:0008270">
    <property type="term" value="F:zinc ion binding"/>
    <property type="evidence" value="ECO:0007669"/>
    <property type="project" value="UniProtKB-KW"/>
</dbReference>
<feature type="domain" description="C2H2-type" evidence="10">
    <location>
        <begin position="458"/>
        <end position="486"/>
    </location>
</feature>
<feature type="domain" description="C2H2-type" evidence="10">
    <location>
        <begin position="1013"/>
        <end position="1035"/>
    </location>
</feature>
<dbReference type="GO" id="GO:0003677">
    <property type="term" value="F:DNA binding"/>
    <property type="evidence" value="ECO:0007669"/>
    <property type="project" value="UniProtKB-KW"/>
</dbReference>
<evidence type="ECO:0000313" key="11">
    <source>
        <dbReference type="EMBL" id="KAG2470866.1"/>
    </source>
</evidence>
<accession>A0A8X8BZ77</accession>
<dbReference type="FunFam" id="3.30.160.60:FF:000557">
    <property type="entry name" value="zinc finger and SCAN domain-containing protein 29"/>
    <property type="match status" value="1"/>
</dbReference>
<comment type="caution">
    <text evidence="11">The sequence shown here is derived from an EMBL/GenBank/DDBJ whole genome shotgun (WGS) entry which is preliminary data.</text>
</comment>
<feature type="domain" description="C2H2-type" evidence="10">
    <location>
        <begin position="757"/>
        <end position="784"/>
    </location>
</feature>
<reference evidence="11 12" key="1">
    <citation type="journal article" date="2021" name="Cell">
        <title>Tracing the genetic footprints of vertebrate landing in non-teleost ray-finned fishes.</title>
        <authorList>
            <person name="Bi X."/>
            <person name="Wang K."/>
            <person name="Yang L."/>
            <person name="Pan H."/>
            <person name="Jiang H."/>
            <person name="Wei Q."/>
            <person name="Fang M."/>
            <person name="Yu H."/>
            <person name="Zhu C."/>
            <person name="Cai Y."/>
            <person name="He Y."/>
            <person name="Gan X."/>
            <person name="Zeng H."/>
            <person name="Yu D."/>
            <person name="Zhu Y."/>
            <person name="Jiang H."/>
            <person name="Qiu Q."/>
            <person name="Yang H."/>
            <person name="Zhang Y.E."/>
            <person name="Wang W."/>
            <person name="Zhu M."/>
            <person name="He S."/>
            <person name="Zhang G."/>
        </authorList>
    </citation>
    <scope>NUCLEOTIDE SEQUENCE [LARGE SCALE GENOMIC DNA]</scope>
    <source>
        <strain evidence="11">Bchr_013</strain>
    </source>
</reference>
<feature type="domain" description="C2H2-type" evidence="10">
    <location>
        <begin position="635"/>
        <end position="658"/>
    </location>
</feature>
<proteinExistence type="predicted"/>
<dbReference type="FunFam" id="3.30.160.60:FF:000624">
    <property type="entry name" value="zinc finger protein 697"/>
    <property type="match status" value="1"/>
</dbReference>
<evidence type="ECO:0000313" key="12">
    <source>
        <dbReference type="Proteomes" id="UP000886611"/>
    </source>
</evidence>
<dbReference type="Proteomes" id="UP000886611">
    <property type="component" value="Unassembled WGS sequence"/>
</dbReference>
<dbReference type="PANTHER" id="PTHR24394:SF29">
    <property type="entry name" value="MYONEURIN"/>
    <property type="match status" value="1"/>
</dbReference>
<keyword evidence="3" id="KW-0677">Repeat</keyword>
<organism evidence="11 12">
    <name type="scientific">Polypterus senegalus</name>
    <name type="common">Senegal bichir</name>
    <dbReference type="NCBI Taxonomy" id="55291"/>
    <lineage>
        <taxon>Eukaryota</taxon>
        <taxon>Metazoa</taxon>
        <taxon>Chordata</taxon>
        <taxon>Craniata</taxon>
        <taxon>Vertebrata</taxon>
        <taxon>Euteleostomi</taxon>
        <taxon>Actinopterygii</taxon>
        <taxon>Polypteriformes</taxon>
        <taxon>Polypteridae</taxon>
        <taxon>Polypterus</taxon>
    </lineage>
</organism>
<dbReference type="GO" id="GO:0000981">
    <property type="term" value="F:DNA-binding transcription factor activity, RNA polymerase II-specific"/>
    <property type="evidence" value="ECO:0007669"/>
    <property type="project" value="TreeGrafter"/>
</dbReference>
<evidence type="ECO:0000256" key="7">
    <source>
        <dbReference type="ARBA" id="ARBA00023242"/>
    </source>
</evidence>
<feature type="domain" description="C2H2-type" evidence="10">
    <location>
        <begin position="802"/>
        <end position="820"/>
    </location>
</feature>
<dbReference type="PROSITE" id="PS00028">
    <property type="entry name" value="ZINC_FINGER_C2H2_1"/>
    <property type="match status" value="12"/>
</dbReference>
<dbReference type="Gene3D" id="3.30.160.60">
    <property type="entry name" value="Classic Zinc Finger"/>
    <property type="match status" value="10"/>
</dbReference>
<dbReference type="FunFam" id="3.30.160.60:FF:000358">
    <property type="entry name" value="zinc finger protein 24"/>
    <property type="match status" value="1"/>
</dbReference>
<feature type="compositionally biased region" description="Polar residues" evidence="9">
    <location>
        <begin position="434"/>
        <end position="448"/>
    </location>
</feature>
<dbReference type="FunFam" id="3.30.160.60:FF:000145">
    <property type="entry name" value="Zinc finger protein 574"/>
    <property type="match status" value="1"/>
</dbReference>
<feature type="compositionally biased region" description="Polar residues" evidence="9">
    <location>
        <begin position="512"/>
        <end position="522"/>
    </location>
</feature>
<feature type="region of interest" description="Disordered" evidence="9">
    <location>
        <begin position="428"/>
        <end position="448"/>
    </location>
</feature>
<feature type="non-terminal residue" evidence="11">
    <location>
        <position position="1152"/>
    </location>
</feature>
<dbReference type="GO" id="GO:0005634">
    <property type="term" value="C:nucleus"/>
    <property type="evidence" value="ECO:0007669"/>
    <property type="project" value="UniProtKB-SubCell"/>
</dbReference>
<comment type="subcellular location">
    <subcellularLocation>
        <location evidence="1">Nucleus</location>
    </subcellularLocation>
</comment>
<evidence type="ECO:0000256" key="8">
    <source>
        <dbReference type="PROSITE-ProRule" id="PRU00042"/>
    </source>
</evidence>
<evidence type="ECO:0000256" key="6">
    <source>
        <dbReference type="ARBA" id="ARBA00023125"/>
    </source>
</evidence>
<protein>
    <submittedName>
        <fullName evidence="11">ZN574 protein</fullName>
    </submittedName>
</protein>
<dbReference type="InterPro" id="IPR036236">
    <property type="entry name" value="Znf_C2H2_sf"/>
</dbReference>
<feature type="compositionally biased region" description="Basic and acidic residues" evidence="9">
    <location>
        <begin position="390"/>
        <end position="399"/>
    </location>
</feature>
<dbReference type="PANTHER" id="PTHR24394">
    <property type="entry name" value="ZINC FINGER PROTEIN"/>
    <property type="match status" value="1"/>
</dbReference>
<feature type="domain" description="C2H2-type" evidence="10">
    <location>
        <begin position="701"/>
        <end position="728"/>
    </location>
</feature>
<keyword evidence="6" id="KW-0238">DNA-binding</keyword>
<evidence type="ECO:0000256" key="4">
    <source>
        <dbReference type="ARBA" id="ARBA00022771"/>
    </source>
</evidence>
<feature type="domain" description="C2H2-type" evidence="10">
    <location>
        <begin position="729"/>
        <end position="756"/>
    </location>
</feature>
<name>A0A8X8BZ77_POLSE</name>
<keyword evidence="12" id="KW-1185">Reference proteome</keyword>
<feature type="compositionally biased region" description="Polar residues" evidence="9">
    <location>
        <begin position="200"/>
        <end position="211"/>
    </location>
</feature>
<evidence type="ECO:0000256" key="3">
    <source>
        <dbReference type="ARBA" id="ARBA00022737"/>
    </source>
</evidence>
<feature type="compositionally biased region" description="Basic and acidic residues" evidence="9">
    <location>
        <begin position="527"/>
        <end position="536"/>
    </location>
</feature>
<feature type="domain" description="C2H2-type" evidence="10">
    <location>
        <begin position="985"/>
        <end position="1012"/>
    </location>
</feature>
<dbReference type="Pfam" id="PF00096">
    <property type="entry name" value="zf-C2H2"/>
    <property type="match status" value="7"/>
</dbReference>
<feature type="region of interest" description="Disordered" evidence="9">
    <location>
        <begin position="371"/>
        <end position="405"/>
    </location>
</feature>
<feature type="domain" description="C2H2-type" evidence="10">
    <location>
        <begin position="488"/>
        <end position="515"/>
    </location>
</feature>
<dbReference type="Pfam" id="PF13912">
    <property type="entry name" value="zf-C2H2_6"/>
    <property type="match status" value="1"/>
</dbReference>
<feature type="region of interest" description="Disordered" evidence="9">
    <location>
        <begin position="191"/>
        <end position="212"/>
    </location>
</feature>
<feature type="domain" description="C2H2-type" evidence="10">
    <location>
        <begin position="872"/>
        <end position="899"/>
    </location>
</feature>
<dbReference type="PROSITE" id="PS50157">
    <property type="entry name" value="ZINC_FINGER_C2H2_2"/>
    <property type="match status" value="13"/>
</dbReference>
<feature type="region of interest" description="Disordered" evidence="9">
    <location>
        <begin position="510"/>
        <end position="542"/>
    </location>
</feature>
<evidence type="ECO:0000256" key="2">
    <source>
        <dbReference type="ARBA" id="ARBA00022723"/>
    </source>
</evidence>
<evidence type="ECO:0000256" key="9">
    <source>
        <dbReference type="SAM" id="MobiDB-lite"/>
    </source>
</evidence>
<dbReference type="AlphaFoldDB" id="A0A8X8BZ77"/>
<keyword evidence="7" id="KW-0539">Nucleus</keyword>
<keyword evidence="4 8" id="KW-0863">Zinc-finger</keyword>
<feature type="domain" description="C2H2-type" evidence="10">
    <location>
        <begin position="900"/>
        <end position="924"/>
    </location>
</feature>
<feature type="non-terminal residue" evidence="11">
    <location>
        <position position="1"/>
    </location>
</feature>
<dbReference type="EMBL" id="JAATIS010000094">
    <property type="protein sequence ID" value="KAG2470866.1"/>
    <property type="molecule type" value="Genomic_DNA"/>
</dbReference>
<dbReference type="FunFam" id="3.30.160.60:FF:001498">
    <property type="entry name" value="Zinc finger protein 404"/>
    <property type="match status" value="1"/>
</dbReference>
<keyword evidence="5" id="KW-0862">Zinc</keyword>
<dbReference type="FunFam" id="3.30.160.60:FF:000045">
    <property type="entry name" value="ZFP69 zinc finger protein B"/>
    <property type="match status" value="1"/>
</dbReference>
<evidence type="ECO:0000259" key="10">
    <source>
        <dbReference type="PROSITE" id="PS50157"/>
    </source>
</evidence>
<evidence type="ECO:0000256" key="1">
    <source>
        <dbReference type="ARBA" id="ARBA00004123"/>
    </source>
</evidence>
<feature type="compositionally biased region" description="Basic and acidic residues" evidence="9">
    <location>
        <begin position="371"/>
        <end position="381"/>
    </location>
</feature>
<gene>
    <name evidence="11" type="primary">Znf574</name>
    <name evidence="11" type="ORF">GTO96_0006103</name>
</gene>
<feature type="domain" description="C2H2-type" evidence="10">
    <location>
        <begin position="957"/>
        <end position="984"/>
    </location>
</feature>
<dbReference type="InterPro" id="IPR013087">
    <property type="entry name" value="Znf_C2H2_type"/>
</dbReference>
<evidence type="ECO:0000256" key="5">
    <source>
        <dbReference type="ARBA" id="ARBA00022833"/>
    </source>
</evidence>
<dbReference type="SMART" id="SM00355">
    <property type="entry name" value="ZnF_C2H2"/>
    <property type="match status" value="17"/>
</dbReference>
<sequence>MDSTAPDISEEQGASLYMCFRCYQLYGTLEEVLAHQLASHPEDNEDEDTSLNATNQSIVQEGIFQEENIQNWYHCVHCGYLLGSPQDLVWHQQQMGCGQQITSQIHVVNELQDQDGHRETPVQESVKHEAILEEVPLIRYQCSDCLVLFETPVQWQKHRKQGECRNIDNSSVLKQGAENFLVKEHSKNTLSEESCKSEAENQPSQKSFEQESCSEETGAVVLQDLISPIQMVEKKMTTTRLLANNPTTQTNCDTSVKTIDSVVMMEENRRECPDSTATEASTKKISNEMHSSECVGVSLQHEQDKMADTDTEMSLTYVADVASQPQFTQPQKEKIIKEMPTMASDDILKTPVAGGEDPGTNNSVFCSLSEDQCHTQTDSEKPQNSVASESDLHEQHDPGDSSAVGQANLSVLNDEGTHNANLVTQGQDRLVPMSSGTNLSFTSSDPASSTEWKSRQLHLCVDCGLGFGTELALAEHRKKSHHTEAPLHICSQCGETFMNTTKFLYHRRTHRPSGTGTITPASVASLPKEDGTKNSNKESSGNILEGCVSRMKGQHLSETSCSMAVPVQGIAGGLVYLVSNTLPHSSVNTPTALNMLNSEKRAMLGQELTSTKRQRKIVSREHEKVDTDGSMAIAYPCRDCGQHFDKKTEMLKHRKEQHGDFVMTDKSAADFGSAAVQFNGQEPGKECHFPALQVPRQQTQHHCPQCGKVFRRRYHLRTHMVTHTGERQFSCETCGKSFTCQSNLARHQITHSGKKPYSCEQCGKTFTQSGTLKQHRLIHLLAESRATGTANKAQIEEVFLPHRCSDCGSGFKRKTHLLIHSWFLEKFGIGCLMSYCTVTLFKGKEPVTCLVCGAQFLDDAGLKSHKKCRPGQECVYCGKHCLTQEKLELHQLTHSGLPSHRCPKCGRRFASQQSLDSHIVRHTGGLRCFHCEDCGKDFTTASSLAVHQRIHTGEKPYQCVSCGKRFRQIPHLRDHERLHSGLRPFACQVCEKTFVLSARLNEHLRTHTGEKPYSCAVCNKAFRSLSNLGKHRKTHKIADSSNKDAVSSNTTVNIMEHTVSYKTIEEASSTVNTILLVQAGNSIVPTLPQSSTAATQLLHLPDLADSGGTSENTAELLKSSAASVAFISGHIELAEQLPIIHDSIEVVIEETV</sequence>